<proteinExistence type="predicted"/>
<feature type="region of interest" description="Disordered" evidence="1">
    <location>
        <begin position="290"/>
        <end position="323"/>
    </location>
</feature>
<comment type="caution">
    <text evidence="2">The sequence shown here is derived from an EMBL/GenBank/DDBJ whole genome shotgun (WGS) entry which is preliminary data.</text>
</comment>
<dbReference type="PANTHER" id="PTHR33917">
    <property type="entry name" value="PROTEIN EXECUTER 1, CHLOROPLASTIC"/>
    <property type="match status" value="1"/>
</dbReference>
<accession>A0ABD1N6V4</accession>
<evidence type="ECO:0008006" key="4">
    <source>
        <dbReference type="Google" id="ProtNLM"/>
    </source>
</evidence>
<evidence type="ECO:0000313" key="2">
    <source>
        <dbReference type="EMBL" id="KAL2343843.1"/>
    </source>
</evidence>
<evidence type="ECO:0000313" key="3">
    <source>
        <dbReference type="Proteomes" id="UP001603857"/>
    </source>
</evidence>
<name>A0ABD1N6V4_9FABA</name>
<dbReference type="InterPro" id="IPR044680">
    <property type="entry name" value="EX1/2"/>
</dbReference>
<organism evidence="2 3">
    <name type="scientific">Flemingia macrophylla</name>
    <dbReference type="NCBI Taxonomy" id="520843"/>
    <lineage>
        <taxon>Eukaryota</taxon>
        <taxon>Viridiplantae</taxon>
        <taxon>Streptophyta</taxon>
        <taxon>Embryophyta</taxon>
        <taxon>Tracheophyta</taxon>
        <taxon>Spermatophyta</taxon>
        <taxon>Magnoliopsida</taxon>
        <taxon>eudicotyledons</taxon>
        <taxon>Gunneridae</taxon>
        <taxon>Pentapetalae</taxon>
        <taxon>rosids</taxon>
        <taxon>fabids</taxon>
        <taxon>Fabales</taxon>
        <taxon>Fabaceae</taxon>
        <taxon>Papilionoideae</taxon>
        <taxon>50 kb inversion clade</taxon>
        <taxon>NPAAA clade</taxon>
        <taxon>indigoferoid/millettioid clade</taxon>
        <taxon>Phaseoleae</taxon>
        <taxon>Flemingia</taxon>
    </lineage>
</organism>
<dbReference type="AlphaFoldDB" id="A0ABD1N6V4"/>
<dbReference type="Pfam" id="PF12014">
    <property type="entry name" value="Cyclin_D1_bind"/>
    <property type="match status" value="1"/>
</dbReference>
<keyword evidence="3" id="KW-1185">Reference proteome</keyword>
<dbReference type="EMBL" id="JBGMDY010000002">
    <property type="protein sequence ID" value="KAL2343843.1"/>
    <property type="molecule type" value="Genomic_DNA"/>
</dbReference>
<reference evidence="2 3" key="1">
    <citation type="submission" date="2024-08" db="EMBL/GenBank/DDBJ databases">
        <title>Insights into the chromosomal genome structure of Flemingia macrophylla.</title>
        <authorList>
            <person name="Ding Y."/>
            <person name="Zhao Y."/>
            <person name="Bi W."/>
            <person name="Wu M."/>
            <person name="Zhao G."/>
            <person name="Gong Y."/>
            <person name="Li W."/>
            <person name="Zhang P."/>
        </authorList>
    </citation>
    <scope>NUCLEOTIDE SEQUENCE [LARGE SCALE GENOMIC DNA]</scope>
    <source>
        <strain evidence="2">DYQJB</strain>
        <tissue evidence="2">Leaf</tissue>
    </source>
</reference>
<evidence type="ECO:0000256" key="1">
    <source>
        <dbReference type="SAM" id="MobiDB-lite"/>
    </source>
</evidence>
<dbReference type="PANTHER" id="PTHR33917:SF3">
    <property type="entry name" value="PROTEIN EXECUTER 1, CHLOROPLASTIC"/>
    <property type="match status" value="1"/>
</dbReference>
<protein>
    <recommendedName>
        <fullName evidence="4">Protein EXECUTER 1, chloroplastic</fullName>
    </recommendedName>
</protein>
<gene>
    <name evidence="2" type="ORF">Fmac_005128</name>
</gene>
<dbReference type="Proteomes" id="UP001603857">
    <property type="component" value="Unassembled WGS sequence"/>
</dbReference>
<sequence length="666" mass="74830">MASISAPTLTFPSQKLSLPFPARTPSLLPFPPQSPCRCLASASDHHNAAKRGWDSVLHHFAQLAKRFDSYWNSAADDDRHRAPDHHWDWDRWRRHFQEIDDQERLLSILESQLSRAVYLEDYEDAARLKVALAAASNNDSVGRVMSYLNRAIKEERYGDAIFLRDKAGAGLVGWWSGISEDVNDPHGVIIRITPEHGRYVARSYSPRYAVLKNYEQMGIPTDLGYWFLDAELEFRLDLVVGSWDSMHKILVLSLVVVIAVYLKRRGAFHGPPTASSKALDAAGRLSSVESTENKSELFVVSTEDPDNGDDRNDGSDPAEGMPGFQNVLKDMIPGVKVKVFKVITPEKVDNDLPKIEVNAGLGTFEREEQNEFAVKIAIGGLVQKLSNNLSTRDLLRVPAKLEMKGRSSFTFTVEKEVNQQVGLDNGKSSSEKSTKFQGRRRVDHVIFDLAKFIGKGRIPSKVLKEVGELINLTLSQAQNHHKLSGSTTFNRIEIPTSFDPLNGLYIGAHGLYSSEVIHLRRRFGQWQEDNGAKEPSDLEFYEYVEALKLTGDPYVPAGQEVCVENAVSLRALLSLLNVLQVAFRAKIGKRYQLPHKGIIPEEFGVIARYKGEGRLAEPGFQNPRWVDGELVILDGKHLKAGPVVGFVYWAPEYHFLVFFNRLRLQQ</sequence>